<dbReference type="CDD" id="cd05819">
    <property type="entry name" value="NHL"/>
    <property type="match status" value="4"/>
</dbReference>
<dbReference type="InterPro" id="IPR011042">
    <property type="entry name" value="6-blade_b-propeller_TolB-like"/>
</dbReference>
<accession>A0A813MMU1</accession>
<name>A0A813MMU1_9BILA</name>
<evidence type="ECO:0000256" key="1">
    <source>
        <dbReference type="ARBA" id="ARBA00022737"/>
    </source>
</evidence>
<feature type="repeat" description="NHL" evidence="2">
    <location>
        <begin position="790"/>
        <end position="829"/>
    </location>
</feature>
<feature type="transmembrane region" description="Helical" evidence="3">
    <location>
        <begin position="1473"/>
        <end position="1497"/>
    </location>
</feature>
<feature type="repeat" description="NHL" evidence="2">
    <location>
        <begin position="1086"/>
        <end position="1125"/>
    </location>
</feature>
<evidence type="ECO:0000256" key="3">
    <source>
        <dbReference type="SAM" id="Phobius"/>
    </source>
</evidence>
<feature type="repeat" description="NHL" evidence="2">
    <location>
        <begin position="259"/>
        <end position="295"/>
    </location>
</feature>
<protein>
    <recommendedName>
        <fullName evidence="6">NHL repeat containing protein</fullName>
    </recommendedName>
</protein>
<sequence>MQQLDSKCISYNQPKLCANATWNQTAVTFANSTMVGSLPVGMYVDRNNSVYVADQTNARIQVWLNGSTTLTGTLSGGLYFPYSVFVTDNGDVYVDNGYTNYRVDKWGWNSTSSVPAMYMCAPCYSLFIDINNMLYCLMSTYHQVVSKSLDTRLNVWNIVAGTGTAGSTSVTLYNPWGIFVDINLNLYVADTANSRIQIFASGQLNGITLATGAITLLYPTSVIFDADGYIFITDNWNHRLVGSGPNGFRCIAACSGAAGSTSTQLYYPHTMSFDSYGNIFVTDQYNNRVQKFLFLSNSCNGTTTVTTIATVTSMNNTQSVSLTTIVPGISSTTTSYSNPISYNMPKFTAYTTWSSNGITFANTTVIGTSPYSVFVDNNNTVYVCDYSLNRVQAWREGSSNPTRTVSGTLNNPYSVFVTSNGDIYADNGYANNRVDKWILNGTNSTSAMYVKNICYGLFVDINNNIYCSMYNLHEVVTNSLINPSNMWTIAAGTGCSGSTSNTLYNPRGIFVDTDLNLYVADYTNNRVQKFLSKQLNGITIAGTGATGTISLNGPAGVVLDADGYVFIADYLNNRIVGSGSNGFRCLVGCSTVAGSASNQLHYPTSLSFDSYGNIFVVDNYNNRIQKFYVTNNIYSTSINQPSFCPSTTWYTNAITFANSSIAGTLVWSVFIGIDNTVYVANQQTNKIVVWFEGSINPDKILSGSLSTPYDLFATTLGDIYVDNGVNNHRVDKFSFNSNISTSVMSVPYGCYGIFVDISDTLYCSTFTSHQVVKKWLNDNALTSTIVAGTGTAGSTATTLNTPIGIFVDAQVNLYVADCINNRIQMFPVGQFTGITVVGASVPGTITLYYPYGITLDDNGYLFIADCYNHRIVGSGPYGFRCLFGCTTISGSAPSQLYYPAILRFDSYGNLYVADRNNNRVQKFILASNSCSLSYNQPIFCSSASWSANAVTLASSSIAGLLPYGIFIDGINTVYVPNRISNTILSWPQWSTAPTSKSYSNLSNPYSLFMSMTGDIYIDNGYSYGRVDKYTFNTSNRVTVMNVNGSCYGLFIDISNNLYCSLKNLHQVVKLLLNSGTTIPTIAAGNGSAGSLSNMLNFPQGIYVDSNLNLYIADSVNNRIQLIQTGQLDGVPVVGNGSSANIILNYPTGIVLDANSYLFIVDSYNHRIVASSSTGFRCLVGCSGGGSTASQLSFPQSMAFDSYGNIYVTDRNNSRQYQPPPPLLLRAAAVVPPLALLLLPPAVRQAAVLLPLLPVVLQAVAVLQAPLPPPPVPLVALLQVVAVLRVPLPLAVLLRVVAVPPAVLLVLPPVPQAVVLQVALLPRPPLAVVLLLPPPQVQQQVAAAPQVVLLRAAAVPQVAPLLPLVLQQVAVVRQVLLPRAAVVPQVPLLRRPLLAVPLRAVAAPPVAVQRVVAVPQAAPLPPAVPQVALPPPPAVLQQVAVVPQVAVQRVVAVLQVLLLRVAVVHQVALPPPAVLQVVLLLPLPLLAVLLQAVSLRAVAVLQVVLPRAAVVPQVAAVLQVLLLLTLPLALLQVAPQLRPPLAVAALQVAVPQLVLLLPLAAPQVERLPSQLLKD</sequence>
<evidence type="ECO:0000313" key="5">
    <source>
        <dbReference type="Proteomes" id="UP000663877"/>
    </source>
</evidence>
<dbReference type="Proteomes" id="UP000663877">
    <property type="component" value="Unassembled WGS sequence"/>
</dbReference>
<feature type="repeat" description="NHL" evidence="2">
    <location>
        <begin position="494"/>
        <end position="533"/>
    </location>
</feature>
<dbReference type="InterPro" id="IPR050952">
    <property type="entry name" value="TRIM-NHL_E3_ligases"/>
</dbReference>
<evidence type="ECO:0008006" key="6">
    <source>
        <dbReference type="Google" id="ProtNLM"/>
    </source>
</evidence>
<dbReference type="InterPro" id="IPR001258">
    <property type="entry name" value="NHL_repeat"/>
</dbReference>
<organism evidence="4 5">
    <name type="scientific">Adineta steineri</name>
    <dbReference type="NCBI Taxonomy" id="433720"/>
    <lineage>
        <taxon>Eukaryota</taxon>
        <taxon>Metazoa</taxon>
        <taxon>Spiralia</taxon>
        <taxon>Gnathifera</taxon>
        <taxon>Rotifera</taxon>
        <taxon>Eurotatoria</taxon>
        <taxon>Bdelloidea</taxon>
        <taxon>Adinetida</taxon>
        <taxon>Adinetidae</taxon>
        <taxon>Adineta</taxon>
    </lineage>
</organism>
<dbReference type="PANTHER" id="PTHR24104">
    <property type="entry name" value="E3 UBIQUITIN-PROTEIN LIGASE NHLRC1-RELATED"/>
    <property type="match status" value="1"/>
</dbReference>
<gene>
    <name evidence="4" type="ORF">BJG266_LOCUS461</name>
</gene>
<dbReference type="Gene3D" id="2.120.10.30">
    <property type="entry name" value="TolB, C-terminal domain"/>
    <property type="match status" value="5"/>
</dbReference>
<evidence type="ECO:0000313" key="4">
    <source>
        <dbReference type="EMBL" id="CAF0722713.1"/>
    </source>
</evidence>
<keyword evidence="3" id="KW-0472">Membrane</keyword>
<keyword evidence="1" id="KW-0677">Repeat</keyword>
<dbReference type="Gene3D" id="2.40.10.500">
    <property type="match status" value="3"/>
</dbReference>
<proteinExistence type="predicted"/>
<feature type="transmembrane region" description="Helical" evidence="3">
    <location>
        <begin position="1509"/>
        <end position="1533"/>
    </location>
</feature>
<dbReference type="Pfam" id="PF01436">
    <property type="entry name" value="NHL"/>
    <property type="match status" value="6"/>
</dbReference>
<comment type="caution">
    <text evidence="4">The sequence shown here is derived from an EMBL/GenBank/DDBJ whole genome shotgun (WGS) entry which is preliminary data.</text>
</comment>
<evidence type="ECO:0000256" key="2">
    <source>
        <dbReference type="PROSITE-ProRule" id="PRU00504"/>
    </source>
</evidence>
<dbReference type="GO" id="GO:0008270">
    <property type="term" value="F:zinc ion binding"/>
    <property type="evidence" value="ECO:0007669"/>
    <property type="project" value="UniProtKB-KW"/>
</dbReference>
<dbReference type="PANTHER" id="PTHR24104:SF25">
    <property type="entry name" value="PROTEIN LIN-41"/>
    <property type="match status" value="1"/>
</dbReference>
<feature type="repeat" description="NHL" evidence="2">
    <location>
        <begin position="587"/>
        <end position="630"/>
    </location>
</feature>
<feature type="repeat" description="NHL" evidence="2">
    <location>
        <begin position="172"/>
        <end position="202"/>
    </location>
</feature>
<keyword evidence="3" id="KW-1133">Transmembrane helix</keyword>
<dbReference type="SUPFAM" id="SSF101898">
    <property type="entry name" value="NHL repeat"/>
    <property type="match status" value="4"/>
</dbReference>
<reference evidence="4" key="1">
    <citation type="submission" date="2021-02" db="EMBL/GenBank/DDBJ databases">
        <authorList>
            <person name="Nowell W R."/>
        </authorList>
    </citation>
    <scope>NUCLEOTIDE SEQUENCE</scope>
</reference>
<dbReference type="EMBL" id="CAJNOI010000001">
    <property type="protein sequence ID" value="CAF0722713.1"/>
    <property type="molecule type" value="Genomic_DNA"/>
</dbReference>
<keyword evidence="3" id="KW-0812">Transmembrane</keyword>
<dbReference type="PROSITE" id="PS51125">
    <property type="entry name" value="NHL"/>
    <property type="match status" value="6"/>
</dbReference>